<keyword evidence="2" id="KW-0812">Transmembrane</keyword>
<gene>
    <name evidence="4" type="ORF">QBC38DRAFT_525855</name>
</gene>
<dbReference type="AlphaFoldDB" id="A0AAN7BYJ1"/>
<comment type="caution">
    <text evidence="4">The sequence shown here is derived from an EMBL/GenBank/DDBJ whole genome shotgun (WGS) entry which is preliminary data.</text>
</comment>
<dbReference type="InterPro" id="IPR004043">
    <property type="entry name" value="LCCL"/>
</dbReference>
<feature type="transmembrane region" description="Helical" evidence="2">
    <location>
        <begin position="447"/>
        <end position="469"/>
    </location>
</feature>
<dbReference type="PANTHER" id="PTHR31331">
    <property type="entry name" value="LCCL DOMAIN PROTEIN (AFU_ORTHOLOGUE AFUA_5G08630)"/>
    <property type="match status" value="1"/>
</dbReference>
<feature type="region of interest" description="Disordered" evidence="1">
    <location>
        <begin position="1"/>
        <end position="71"/>
    </location>
</feature>
<dbReference type="InterPro" id="IPR051957">
    <property type="entry name" value="CRISP-LCCL_domain"/>
</dbReference>
<feature type="transmembrane region" description="Helical" evidence="2">
    <location>
        <begin position="413"/>
        <end position="435"/>
    </location>
</feature>
<sequence>MSSSSSLLPGDPNSNEDTDIDTKKYGPKINTRALSQNDDEEAQLLSSSPEENESDSDSEPDHHPTPTTSKRPKRYKITSALFLSRFQEFPSTFLNRILPHTYQKSLLLFVSLGLLLLTIFLPLSKSKGGLVTDSGEEIHQLSCTSSLVPFKSCGINLEDCRPWKNHTFTFRCPSGCETVRVLNPHYVGGQEIVYRQFVIGGEEGRYRGDSFICQAGIHSGIVGRGGGCGKVRVEGGYYRFLNGGKERNGVEAVGFEGWYDLSFGVEGYEDDRGDCRGERRFGWEFWGVVIGTGIITWGSTDARVVFWVMVGVGFIWVGLIGDAPDLEVGSKGLLASLVSICVGRLLPGLFCLGVIWRFVVRRTLDKLPGEVGFEKMVLWNGGFWIGALVNETIEPMIPLARLTKHDLEQQPGAVVGLVSVVGVILGIAGVQAYCFWREGRLRRYLMFFGGMVLGLGGLAMLPGLELRIHHYILALLLLPGTSLQTRPSLLFQGLLIGIFVNGVARWGFDSLLQTADMLRGDGEFGSLLPEVKDVLVRGLGDGVPVESISFGWEALPFKWDGVGWDILQGISVMVNDVERYRGWFSEKVLEKQRFTWYRGGDMLGRGVKTDEYFRFGFTGEGGKLLDYTKAGIWYMNGTWSY</sequence>
<dbReference type="Pfam" id="PF03815">
    <property type="entry name" value="LCCL"/>
    <property type="match status" value="1"/>
</dbReference>
<dbReference type="SUPFAM" id="SSF69848">
    <property type="entry name" value="LCCL domain"/>
    <property type="match status" value="1"/>
</dbReference>
<keyword evidence="2" id="KW-1133">Transmembrane helix</keyword>
<feature type="transmembrane region" description="Helical" evidence="2">
    <location>
        <begin position="304"/>
        <end position="321"/>
    </location>
</feature>
<evidence type="ECO:0000259" key="3">
    <source>
        <dbReference type="PROSITE" id="PS50820"/>
    </source>
</evidence>
<feature type="domain" description="LCCL" evidence="3">
    <location>
        <begin position="144"/>
        <end position="240"/>
    </location>
</feature>
<feature type="transmembrane region" description="Helical" evidence="2">
    <location>
        <begin position="333"/>
        <end position="359"/>
    </location>
</feature>
<keyword evidence="2" id="KW-0472">Membrane</keyword>
<accession>A0AAN7BYJ1</accession>
<dbReference type="PROSITE" id="PS50820">
    <property type="entry name" value="LCCL"/>
    <property type="match status" value="1"/>
</dbReference>
<feature type="transmembrane region" description="Helical" evidence="2">
    <location>
        <begin position="105"/>
        <end position="123"/>
    </location>
</feature>
<feature type="compositionally biased region" description="Polar residues" evidence="1">
    <location>
        <begin position="1"/>
        <end position="13"/>
    </location>
</feature>
<dbReference type="Proteomes" id="UP001301958">
    <property type="component" value="Unassembled WGS sequence"/>
</dbReference>
<feature type="transmembrane region" description="Helical" evidence="2">
    <location>
        <begin position="489"/>
        <end position="508"/>
    </location>
</feature>
<keyword evidence="5" id="KW-1185">Reference proteome</keyword>
<dbReference type="Gene3D" id="2.170.130.20">
    <property type="entry name" value="LCCL-like domain"/>
    <property type="match status" value="1"/>
</dbReference>
<evidence type="ECO:0000313" key="4">
    <source>
        <dbReference type="EMBL" id="KAK4231975.1"/>
    </source>
</evidence>
<protein>
    <recommendedName>
        <fullName evidence="3">LCCL domain-containing protein</fullName>
    </recommendedName>
</protein>
<dbReference type="PANTHER" id="PTHR31331:SF8">
    <property type="entry name" value="LCCL DOMAIN PROTEIN (AFU_ORTHOLOGUE AFUA_5G02970)"/>
    <property type="match status" value="1"/>
</dbReference>
<organism evidence="4 5">
    <name type="scientific">Podospora fimiseda</name>
    <dbReference type="NCBI Taxonomy" id="252190"/>
    <lineage>
        <taxon>Eukaryota</taxon>
        <taxon>Fungi</taxon>
        <taxon>Dikarya</taxon>
        <taxon>Ascomycota</taxon>
        <taxon>Pezizomycotina</taxon>
        <taxon>Sordariomycetes</taxon>
        <taxon>Sordariomycetidae</taxon>
        <taxon>Sordariales</taxon>
        <taxon>Podosporaceae</taxon>
        <taxon>Podospora</taxon>
    </lineage>
</organism>
<name>A0AAN7BYJ1_9PEZI</name>
<evidence type="ECO:0000313" key="5">
    <source>
        <dbReference type="Proteomes" id="UP001301958"/>
    </source>
</evidence>
<evidence type="ECO:0000256" key="1">
    <source>
        <dbReference type="SAM" id="MobiDB-lite"/>
    </source>
</evidence>
<proteinExistence type="predicted"/>
<evidence type="ECO:0000256" key="2">
    <source>
        <dbReference type="SAM" id="Phobius"/>
    </source>
</evidence>
<dbReference type="EMBL" id="MU865290">
    <property type="protein sequence ID" value="KAK4231975.1"/>
    <property type="molecule type" value="Genomic_DNA"/>
</dbReference>
<reference evidence="4" key="1">
    <citation type="journal article" date="2023" name="Mol. Phylogenet. Evol.">
        <title>Genome-scale phylogeny and comparative genomics of the fungal order Sordariales.</title>
        <authorList>
            <person name="Hensen N."/>
            <person name="Bonometti L."/>
            <person name="Westerberg I."/>
            <person name="Brannstrom I.O."/>
            <person name="Guillou S."/>
            <person name="Cros-Aarteil S."/>
            <person name="Calhoun S."/>
            <person name="Haridas S."/>
            <person name="Kuo A."/>
            <person name="Mondo S."/>
            <person name="Pangilinan J."/>
            <person name="Riley R."/>
            <person name="LaButti K."/>
            <person name="Andreopoulos B."/>
            <person name="Lipzen A."/>
            <person name="Chen C."/>
            <person name="Yan M."/>
            <person name="Daum C."/>
            <person name="Ng V."/>
            <person name="Clum A."/>
            <person name="Steindorff A."/>
            <person name="Ohm R.A."/>
            <person name="Martin F."/>
            <person name="Silar P."/>
            <person name="Natvig D.O."/>
            <person name="Lalanne C."/>
            <person name="Gautier V."/>
            <person name="Ament-Velasquez S.L."/>
            <person name="Kruys A."/>
            <person name="Hutchinson M.I."/>
            <person name="Powell A.J."/>
            <person name="Barry K."/>
            <person name="Miller A.N."/>
            <person name="Grigoriev I.V."/>
            <person name="Debuchy R."/>
            <person name="Gladieux P."/>
            <person name="Hiltunen Thoren M."/>
            <person name="Johannesson H."/>
        </authorList>
    </citation>
    <scope>NUCLEOTIDE SEQUENCE</scope>
    <source>
        <strain evidence="4">CBS 990.96</strain>
    </source>
</reference>
<dbReference type="InterPro" id="IPR036609">
    <property type="entry name" value="LCCL_sf"/>
</dbReference>
<reference evidence="4" key="2">
    <citation type="submission" date="2023-05" db="EMBL/GenBank/DDBJ databases">
        <authorList>
            <consortium name="Lawrence Berkeley National Laboratory"/>
            <person name="Steindorff A."/>
            <person name="Hensen N."/>
            <person name="Bonometti L."/>
            <person name="Westerberg I."/>
            <person name="Brannstrom I.O."/>
            <person name="Guillou S."/>
            <person name="Cros-Aarteil S."/>
            <person name="Calhoun S."/>
            <person name="Haridas S."/>
            <person name="Kuo A."/>
            <person name="Mondo S."/>
            <person name="Pangilinan J."/>
            <person name="Riley R."/>
            <person name="Labutti K."/>
            <person name="Andreopoulos B."/>
            <person name="Lipzen A."/>
            <person name="Chen C."/>
            <person name="Yanf M."/>
            <person name="Daum C."/>
            <person name="Ng V."/>
            <person name="Clum A."/>
            <person name="Ohm R."/>
            <person name="Martin F."/>
            <person name="Silar P."/>
            <person name="Natvig D."/>
            <person name="Lalanne C."/>
            <person name="Gautier V."/>
            <person name="Ament-Velasquez S.L."/>
            <person name="Kruys A."/>
            <person name="Hutchinson M.I."/>
            <person name="Powell A.J."/>
            <person name="Barry K."/>
            <person name="Miller A.N."/>
            <person name="Grigoriev I.V."/>
            <person name="Debuchy R."/>
            <person name="Gladieux P."/>
            <person name="Thoren M.H."/>
            <person name="Johannesson H."/>
        </authorList>
    </citation>
    <scope>NUCLEOTIDE SEQUENCE</scope>
    <source>
        <strain evidence="4">CBS 990.96</strain>
    </source>
</reference>